<dbReference type="AlphaFoldDB" id="A0A517MTL8"/>
<feature type="transmembrane region" description="Helical" evidence="1">
    <location>
        <begin position="5"/>
        <end position="24"/>
    </location>
</feature>
<accession>A0A517MTL8</accession>
<proteinExistence type="predicted"/>
<reference evidence="2 3" key="1">
    <citation type="submission" date="2019-02" db="EMBL/GenBank/DDBJ databases">
        <title>Deep-cultivation of Planctomycetes and their phenomic and genomic characterization uncovers novel biology.</title>
        <authorList>
            <person name="Wiegand S."/>
            <person name="Jogler M."/>
            <person name="Boedeker C."/>
            <person name="Pinto D."/>
            <person name="Vollmers J."/>
            <person name="Rivas-Marin E."/>
            <person name="Kohn T."/>
            <person name="Peeters S.H."/>
            <person name="Heuer A."/>
            <person name="Rast P."/>
            <person name="Oberbeckmann S."/>
            <person name="Bunk B."/>
            <person name="Jeske O."/>
            <person name="Meyerdierks A."/>
            <person name="Storesund J.E."/>
            <person name="Kallscheuer N."/>
            <person name="Luecker S."/>
            <person name="Lage O.M."/>
            <person name="Pohl T."/>
            <person name="Merkel B.J."/>
            <person name="Hornburger P."/>
            <person name="Mueller R.-W."/>
            <person name="Bruemmer F."/>
            <person name="Labrenz M."/>
            <person name="Spormann A.M."/>
            <person name="Op den Camp H."/>
            <person name="Overmann J."/>
            <person name="Amann R."/>
            <person name="Jetten M.S.M."/>
            <person name="Mascher T."/>
            <person name="Medema M.H."/>
            <person name="Devos D.P."/>
            <person name="Kaster A.-K."/>
            <person name="Ovreas L."/>
            <person name="Rohde M."/>
            <person name="Galperin M.Y."/>
            <person name="Jogler C."/>
        </authorList>
    </citation>
    <scope>NUCLEOTIDE SEQUENCE [LARGE SCALE GENOMIC DNA]</scope>
    <source>
        <strain evidence="2 3">HG15A2</strain>
    </source>
</reference>
<dbReference type="KEGG" id="amob:HG15A2_15010"/>
<dbReference type="OrthoDB" id="8479944at2"/>
<keyword evidence="1" id="KW-1133">Transmembrane helix</keyword>
<keyword evidence="1" id="KW-0812">Transmembrane</keyword>
<dbReference type="RefSeq" id="WP_145059217.1">
    <property type="nucleotide sequence ID" value="NZ_CP036263.1"/>
</dbReference>
<dbReference type="Proteomes" id="UP000319852">
    <property type="component" value="Chromosome"/>
</dbReference>
<gene>
    <name evidence="2" type="ORF">HG15A2_15010</name>
</gene>
<feature type="transmembrane region" description="Helical" evidence="1">
    <location>
        <begin position="30"/>
        <end position="49"/>
    </location>
</feature>
<organism evidence="2 3">
    <name type="scientific">Adhaeretor mobilis</name>
    <dbReference type="NCBI Taxonomy" id="1930276"/>
    <lineage>
        <taxon>Bacteria</taxon>
        <taxon>Pseudomonadati</taxon>
        <taxon>Planctomycetota</taxon>
        <taxon>Planctomycetia</taxon>
        <taxon>Pirellulales</taxon>
        <taxon>Lacipirellulaceae</taxon>
        <taxon>Adhaeretor</taxon>
    </lineage>
</organism>
<evidence type="ECO:0000256" key="1">
    <source>
        <dbReference type="SAM" id="Phobius"/>
    </source>
</evidence>
<keyword evidence="1" id="KW-0472">Membrane</keyword>
<protein>
    <submittedName>
        <fullName evidence="2">Uncharacterized protein</fullName>
    </submittedName>
</protein>
<name>A0A517MTL8_9BACT</name>
<sequence>MNSPIASYVLMTVGAVLALVLAAGPLATSLVFQLLFGAALLLLTFGVVMRRLSARKDALAGSADGEIRQALEALKSLHLALQQTVSECISIEDMTRFHGLVQAATQPPARDFLRFRQSLLDAYGFKFFAELMIHFASVERAMNRTLSASADGAGEEARACLLQASQRMEHCLAALHRFKGLT</sequence>
<evidence type="ECO:0000313" key="2">
    <source>
        <dbReference type="EMBL" id="QDS98228.1"/>
    </source>
</evidence>
<evidence type="ECO:0000313" key="3">
    <source>
        <dbReference type="Proteomes" id="UP000319852"/>
    </source>
</evidence>
<keyword evidence="3" id="KW-1185">Reference proteome</keyword>
<dbReference type="EMBL" id="CP036263">
    <property type="protein sequence ID" value="QDS98228.1"/>
    <property type="molecule type" value="Genomic_DNA"/>
</dbReference>